<comment type="caution">
    <text evidence="1">The sequence shown here is derived from an EMBL/GenBank/DDBJ whole genome shotgun (WGS) entry which is preliminary data.</text>
</comment>
<evidence type="ECO:0000313" key="1">
    <source>
        <dbReference type="EMBL" id="MCX2819640.1"/>
    </source>
</evidence>
<protein>
    <submittedName>
        <fullName evidence="1">Ribonucleoside-diphosphate reductase</fullName>
    </submittedName>
</protein>
<accession>A0A9Q4C5R9</accession>
<proteinExistence type="predicted"/>
<dbReference type="SUPFAM" id="SSF47240">
    <property type="entry name" value="Ferritin-like"/>
    <property type="match status" value="1"/>
</dbReference>
<name>A0A9Q4C5R9_9EURY</name>
<reference evidence="1" key="1">
    <citation type="submission" date="2022-09" db="EMBL/GenBank/DDBJ databases">
        <title>Haloadaptaus new haloarchaeum isolated from saline soil.</title>
        <authorList>
            <person name="Duran-Viseras A."/>
            <person name="Sanchez-Porro C."/>
            <person name="Ventosa A."/>
        </authorList>
    </citation>
    <scope>NUCLEOTIDE SEQUENCE</scope>
    <source>
        <strain evidence="1">F3-133</strain>
    </source>
</reference>
<keyword evidence="2" id="KW-1185">Reference proteome</keyword>
<dbReference type="Proteomes" id="UP001149411">
    <property type="component" value="Unassembled WGS sequence"/>
</dbReference>
<dbReference type="RefSeq" id="WP_266088080.1">
    <property type="nucleotide sequence ID" value="NZ_RKLV01000010.1"/>
</dbReference>
<evidence type="ECO:0000313" key="2">
    <source>
        <dbReference type="Proteomes" id="UP001149411"/>
    </source>
</evidence>
<dbReference type="EMBL" id="RKLV01000010">
    <property type="protein sequence ID" value="MCX2819640.1"/>
    <property type="molecule type" value="Genomic_DNA"/>
</dbReference>
<dbReference type="InterPro" id="IPR012348">
    <property type="entry name" value="RNR-like"/>
</dbReference>
<dbReference type="AlphaFoldDB" id="A0A9Q4C5R9"/>
<dbReference type="Gene3D" id="1.10.620.20">
    <property type="entry name" value="Ribonucleotide Reductase, subunit A"/>
    <property type="match status" value="1"/>
</dbReference>
<gene>
    <name evidence="1" type="ORF">EGH25_09795</name>
</gene>
<organism evidence="1 2">
    <name type="scientific">Halorutilus salinus</name>
    <dbReference type="NCBI Taxonomy" id="2487751"/>
    <lineage>
        <taxon>Archaea</taxon>
        <taxon>Methanobacteriati</taxon>
        <taxon>Methanobacteriota</taxon>
        <taxon>Stenosarchaea group</taxon>
        <taxon>Halobacteria</taxon>
        <taxon>Halorutilales</taxon>
        <taxon>Halorutilaceae</taxon>
        <taxon>Halorutilus</taxon>
    </lineage>
</organism>
<sequence>MSNGYRGGMLGFESNRPFRYFQNSVDRFWNPNEISFDQDRENLIEAYEGVSDEAAKQMSTVMKKLLGMFGAGETSVTEDIAPFAMAFDSVEKQMFISSHMYEEAKHATLFDRYWSEVINAAEEAHGHEVTTPNDDRWFCDEYEQLFDAEHEATERLLEEDTPENRVRAYCTYQLTAEGIIAQTGYWGITENFSDHAGTEVEIAGDTVEIPRLPGLVEGIERIRSDEGRHIGFGMNEVKNHVQNGDVDEELVTSTIERLLPLTIEIVNYAYEGLEDPTVFPIGPGDAAEFTAEKHQERMRQILDDDGDIPDVEELVALA</sequence>
<dbReference type="GO" id="GO:0016491">
    <property type="term" value="F:oxidoreductase activity"/>
    <property type="evidence" value="ECO:0007669"/>
    <property type="project" value="InterPro"/>
</dbReference>
<dbReference type="InterPro" id="IPR009078">
    <property type="entry name" value="Ferritin-like_SF"/>
</dbReference>